<evidence type="ECO:0000313" key="1">
    <source>
        <dbReference type="EMBL" id="QLI83016.1"/>
    </source>
</evidence>
<dbReference type="EMBL" id="CP058952">
    <property type="protein sequence ID" value="QLI83016.1"/>
    <property type="molecule type" value="Genomic_DNA"/>
</dbReference>
<keyword evidence="2" id="KW-1185">Reference proteome</keyword>
<accession>A0A7D5VBV7</accession>
<dbReference type="RefSeq" id="WP_180307087.1">
    <property type="nucleotide sequence ID" value="NZ_CP058952.1"/>
</dbReference>
<reference evidence="1 2" key="1">
    <citation type="journal article" date="2016" name="Int. J. Syst. Evol. Microbiol.">
        <title>Chitinibacter fontanus sp. nov., isolated from a spring.</title>
        <authorList>
            <person name="Sheu S.Y."/>
            <person name="Li Y.S."/>
            <person name="Young C.C."/>
            <person name="Chen W.M."/>
        </authorList>
    </citation>
    <scope>NUCLEOTIDE SEQUENCE [LARGE SCALE GENOMIC DNA]</scope>
    <source>
        <strain evidence="1 2">STM-7</strain>
    </source>
</reference>
<name>A0A7D5VBV7_9NEIS</name>
<evidence type="ECO:0000313" key="2">
    <source>
        <dbReference type="Proteomes" id="UP000510822"/>
    </source>
</evidence>
<sequence length="67" mass="7666">MAQVVRVWFVQDRETGLFLAPHDGDVILVQHITRAGPFYDAESAIETAMLNLDRDPIIFSCFIEERT</sequence>
<gene>
    <name evidence="1" type="ORF">HZU75_16625</name>
</gene>
<dbReference type="AlphaFoldDB" id="A0A7D5VBV7"/>
<organism evidence="1 2">
    <name type="scientific">Chitinibacter fontanus</name>
    <dbReference type="NCBI Taxonomy" id="1737446"/>
    <lineage>
        <taxon>Bacteria</taxon>
        <taxon>Pseudomonadati</taxon>
        <taxon>Pseudomonadota</taxon>
        <taxon>Betaproteobacteria</taxon>
        <taxon>Neisseriales</taxon>
        <taxon>Chitinibacteraceae</taxon>
        <taxon>Chitinibacter</taxon>
    </lineage>
</organism>
<proteinExistence type="predicted"/>
<dbReference type="Proteomes" id="UP000510822">
    <property type="component" value="Chromosome"/>
</dbReference>
<dbReference type="KEGG" id="cfon:HZU75_16625"/>
<protein>
    <submittedName>
        <fullName evidence="1">Uncharacterized protein</fullName>
    </submittedName>
</protein>